<dbReference type="PROSITE" id="PS51863">
    <property type="entry name" value="LCN_CSAB"/>
    <property type="match status" value="1"/>
</dbReference>
<evidence type="ECO:0000256" key="6">
    <source>
        <dbReference type="ARBA" id="ARBA00022910"/>
    </source>
</evidence>
<dbReference type="InterPro" id="IPR018218">
    <property type="entry name" value="Scorpion_toxinL"/>
</dbReference>
<evidence type="ECO:0000256" key="7">
    <source>
        <dbReference type="ARBA" id="ARBA00023157"/>
    </source>
</evidence>
<organism evidence="10">
    <name type="scientific">Leiurus hebraeus</name>
    <name type="common">Hebrew deathstalker scorpion</name>
    <name type="synonym">Leiurus quinquestriatus hebraeus</name>
    <dbReference type="NCBI Taxonomy" id="2899558"/>
    <lineage>
        <taxon>Eukaryota</taxon>
        <taxon>Metazoa</taxon>
        <taxon>Ecdysozoa</taxon>
        <taxon>Arthropoda</taxon>
        <taxon>Chelicerata</taxon>
        <taxon>Arachnida</taxon>
        <taxon>Scorpiones</taxon>
        <taxon>Buthida</taxon>
        <taxon>Buthoidea</taxon>
        <taxon>Buthidae</taxon>
        <taxon>Leiurus</taxon>
    </lineage>
</organism>
<dbReference type="PRINTS" id="PR00285">
    <property type="entry name" value="SCORPNTOXIN"/>
</dbReference>
<dbReference type="Pfam" id="PF00537">
    <property type="entry name" value="Toxin_3"/>
    <property type="match status" value="1"/>
</dbReference>
<feature type="signal peptide" evidence="8">
    <location>
        <begin position="1"/>
        <end position="19"/>
    </location>
</feature>
<evidence type="ECO:0000313" key="10">
    <source>
        <dbReference type="EMBL" id="ADE42767.1"/>
    </source>
</evidence>
<feature type="chain" id="PRO_5003072878" evidence="8">
    <location>
        <begin position="20"/>
        <end position="88"/>
    </location>
</feature>
<evidence type="ECO:0000259" key="9">
    <source>
        <dbReference type="PROSITE" id="PS51863"/>
    </source>
</evidence>
<keyword evidence="3" id="KW-0800">Toxin</keyword>
<keyword evidence="5" id="KW-0872">Ion channel impairing toxin</keyword>
<dbReference type="Gene3D" id="3.30.30.10">
    <property type="entry name" value="Knottin, scorpion toxin-like"/>
    <property type="match status" value="1"/>
</dbReference>
<accession>D5HR57</accession>
<feature type="domain" description="LCN-type CS-alpha/beta" evidence="9">
    <location>
        <begin position="22"/>
        <end position="86"/>
    </location>
</feature>
<dbReference type="InterPro" id="IPR036574">
    <property type="entry name" value="Scorpion_toxin-like_sf"/>
</dbReference>
<evidence type="ECO:0000256" key="4">
    <source>
        <dbReference type="ARBA" id="ARBA00022699"/>
    </source>
</evidence>
<keyword evidence="2" id="KW-0964">Secreted</keyword>
<dbReference type="CDD" id="cd23106">
    <property type="entry name" value="neurotoxins_LC_scorpion"/>
    <property type="match status" value="1"/>
</dbReference>
<evidence type="ECO:0000256" key="5">
    <source>
        <dbReference type="ARBA" id="ARBA00022872"/>
    </source>
</evidence>
<keyword evidence="7" id="KW-1015">Disulfide bond</keyword>
<dbReference type="GO" id="GO:0019871">
    <property type="term" value="F:sodium channel inhibitor activity"/>
    <property type="evidence" value="ECO:0007669"/>
    <property type="project" value="InterPro"/>
</dbReference>
<dbReference type="GO" id="GO:0090729">
    <property type="term" value="F:toxin activity"/>
    <property type="evidence" value="ECO:0007669"/>
    <property type="project" value="UniProtKB-KW"/>
</dbReference>
<dbReference type="GO" id="GO:0005576">
    <property type="term" value="C:extracellular region"/>
    <property type="evidence" value="ECO:0007669"/>
    <property type="project" value="UniProtKB-SubCell"/>
</dbReference>
<keyword evidence="6" id="KW-0738">Voltage-gated sodium channel impairing toxin</keyword>
<proteinExistence type="evidence at transcript level"/>
<evidence type="ECO:0000256" key="1">
    <source>
        <dbReference type="ARBA" id="ARBA00004613"/>
    </source>
</evidence>
<dbReference type="AlphaFoldDB" id="D5HR57"/>
<name>D5HR57_LEIHE</name>
<dbReference type="EMBL" id="GQ335457">
    <property type="protein sequence ID" value="ADE42767.1"/>
    <property type="molecule type" value="mRNA"/>
</dbReference>
<evidence type="ECO:0000256" key="2">
    <source>
        <dbReference type="ARBA" id="ARBA00022525"/>
    </source>
</evidence>
<dbReference type="InterPro" id="IPR003614">
    <property type="entry name" value="Knottins"/>
</dbReference>
<evidence type="ECO:0000256" key="8">
    <source>
        <dbReference type="SAM" id="SignalP"/>
    </source>
</evidence>
<protein>
    <submittedName>
        <fullName evidence="10">Neurotoxin h3.1</fullName>
    </submittedName>
</protein>
<keyword evidence="4 10" id="KW-0528">Neurotoxin</keyword>
<reference evidence="10" key="1">
    <citation type="journal article" date="2010" name="Mol. Biol. Evol.">
        <title>Positions under positive selection--key for selectivity and potency of scorpion alpha-toxins.</title>
        <authorList>
            <person name="Weinberger H."/>
            <person name="Moran Y."/>
            <person name="Gordon D."/>
            <person name="Turkov M."/>
            <person name="Kahn R."/>
            <person name="Gurevitz M."/>
        </authorList>
    </citation>
    <scope>NUCLEOTIDE SEQUENCE</scope>
</reference>
<sequence length="88" mass="9385">MNHLVMISLALLFMTGVESGVRDGYIAQPENCVYHCFPGSPGCDTLCKENGASSGHCGFKEGHGLACWCNDLPDKVGIIVEGEKCHKG</sequence>
<dbReference type="SUPFAM" id="SSF57095">
    <property type="entry name" value="Scorpion toxin-like"/>
    <property type="match status" value="1"/>
</dbReference>
<dbReference type="InterPro" id="IPR002061">
    <property type="entry name" value="Scorpion_toxinL/defensin"/>
</dbReference>
<dbReference type="InterPro" id="IPR044062">
    <property type="entry name" value="LCN-type_CS_alpha_beta_dom"/>
</dbReference>
<evidence type="ECO:0000256" key="3">
    <source>
        <dbReference type="ARBA" id="ARBA00022656"/>
    </source>
</evidence>
<keyword evidence="8" id="KW-0732">Signal</keyword>
<dbReference type="SMART" id="SM00505">
    <property type="entry name" value="Knot1"/>
    <property type="match status" value="1"/>
</dbReference>
<comment type="subcellular location">
    <subcellularLocation>
        <location evidence="1">Secreted</location>
    </subcellularLocation>
</comment>
<dbReference type="GO" id="GO:0006952">
    <property type="term" value="P:defense response"/>
    <property type="evidence" value="ECO:0007669"/>
    <property type="project" value="InterPro"/>
</dbReference>